<dbReference type="Pfam" id="PF07724">
    <property type="entry name" value="AAA_2"/>
    <property type="match status" value="1"/>
</dbReference>
<feature type="coiled-coil region" evidence="10">
    <location>
        <begin position="406"/>
        <end position="493"/>
    </location>
</feature>
<dbReference type="AlphaFoldDB" id="A0A2M7AX88"/>
<dbReference type="PANTHER" id="PTHR11638">
    <property type="entry name" value="ATP-DEPENDENT CLP PROTEASE"/>
    <property type="match status" value="1"/>
</dbReference>
<dbReference type="InterPro" id="IPR003593">
    <property type="entry name" value="AAA+_ATPase"/>
</dbReference>
<dbReference type="Proteomes" id="UP000228775">
    <property type="component" value="Unassembled WGS sequence"/>
</dbReference>
<feature type="domain" description="Clp R" evidence="11">
    <location>
        <begin position="2"/>
        <end position="147"/>
    </location>
</feature>
<comment type="caution">
    <text evidence="12">The sequence shown here is derived from an EMBL/GenBank/DDBJ whole genome shotgun (WGS) entry which is preliminary data.</text>
</comment>
<dbReference type="FunFam" id="3.40.50.300:FF:000010">
    <property type="entry name" value="Chaperone clpB 1, putative"/>
    <property type="match status" value="1"/>
</dbReference>
<keyword evidence="4 9" id="KW-0067">ATP-binding</keyword>
<comment type="function">
    <text evidence="10">Part of a stress-induced multi-chaperone system, it is involved in the recovery of the cell from heat-induced damage, in cooperation with DnaK, DnaJ and GrpE.</text>
</comment>
<dbReference type="EMBL" id="PEVY01000038">
    <property type="protein sequence ID" value="PIU75250.1"/>
    <property type="molecule type" value="Genomic_DNA"/>
</dbReference>
<gene>
    <name evidence="10 12" type="primary">clpB</name>
    <name evidence="12" type="ORF">COS76_01745</name>
</gene>
<keyword evidence="10" id="KW-0346">Stress response</keyword>
<comment type="subunit">
    <text evidence="10">Homohexamer; The oligomerization is ATP-dependent.</text>
</comment>
<dbReference type="InterPro" id="IPR018368">
    <property type="entry name" value="ClpA/B_CS1"/>
</dbReference>
<keyword evidence="3 9" id="KW-0547">Nucleotide-binding</keyword>
<dbReference type="FunFam" id="3.40.50.300:FF:000025">
    <property type="entry name" value="ATP-dependent Clp protease subunit"/>
    <property type="match status" value="1"/>
</dbReference>
<evidence type="ECO:0000313" key="12">
    <source>
        <dbReference type="EMBL" id="PIU75250.1"/>
    </source>
</evidence>
<reference evidence="13" key="1">
    <citation type="submission" date="2017-09" db="EMBL/GenBank/DDBJ databases">
        <title>Depth-based differentiation of microbial function through sediment-hosted aquifers and enrichment of novel symbionts in the deep terrestrial subsurface.</title>
        <authorList>
            <person name="Probst A.J."/>
            <person name="Ladd B."/>
            <person name="Jarett J.K."/>
            <person name="Geller-Mcgrath D.E."/>
            <person name="Sieber C.M.K."/>
            <person name="Emerson J.B."/>
            <person name="Anantharaman K."/>
            <person name="Thomas B.C."/>
            <person name="Malmstrom R."/>
            <person name="Stieglmeier M."/>
            <person name="Klingl A."/>
            <person name="Woyke T."/>
            <person name="Ryan C.M."/>
            <person name="Banfield J.F."/>
        </authorList>
    </citation>
    <scope>NUCLEOTIDE SEQUENCE [LARGE SCALE GENOMIC DNA]</scope>
</reference>
<dbReference type="SMART" id="SM01086">
    <property type="entry name" value="ClpB_D2-small"/>
    <property type="match status" value="1"/>
</dbReference>
<dbReference type="InterPro" id="IPR017730">
    <property type="entry name" value="Chaperonin_ClpB"/>
</dbReference>
<dbReference type="CDD" id="cd19499">
    <property type="entry name" value="RecA-like_ClpB_Hsp104-like"/>
    <property type="match status" value="1"/>
</dbReference>
<dbReference type="CDD" id="cd00009">
    <property type="entry name" value="AAA"/>
    <property type="match status" value="1"/>
</dbReference>
<dbReference type="Gene3D" id="3.40.50.300">
    <property type="entry name" value="P-loop containing nucleotide triphosphate hydrolases"/>
    <property type="match status" value="3"/>
</dbReference>
<dbReference type="PANTHER" id="PTHR11638:SF18">
    <property type="entry name" value="HEAT SHOCK PROTEIN 104"/>
    <property type="match status" value="1"/>
</dbReference>
<dbReference type="Pfam" id="PF10431">
    <property type="entry name" value="ClpB_D2-small"/>
    <property type="match status" value="1"/>
</dbReference>
<keyword evidence="10" id="KW-0963">Cytoplasm</keyword>
<dbReference type="PROSITE" id="PS00870">
    <property type="entry name" value="CLPAB_1"/>
    <property type="match status" value="1"/>
</dbReference>
<dbReference type="Pfam" id="PF00004">
    <property type="entry name" value="AAA"/>
    <property type="match status" value="1"/>
</dbReference>
<dbReference type="GO" id="GO:0042026">
    <property type="term" value="P:protein refolding"/>
    <property type="evidence" value="ECO:0007669"/>
    <property type="project" value="UniProtKB-UniRule"/>
</dbReference>
<dbReference type="InterPro" id="IPR041546">
    <property type="entry name" value="ClpA/ClpB_AAA_lid"/>
</dbReference>
<name>A0A2M7AX88_9BACT</name>
<dbReference type="PROSITE" id="PS51903">
    <property type="entry name" value="CLP_R"/>
    <property type="match status" value="1"/>
</dbReference>
<keyword evidence="5 10" id="KW-0175">Coiled coil</keyword>
<evidence type="ECO:0000256" key="7">
    <source>
        <dbReference type="ARBA" id="ARBA00026057"/>
    </source>
</evidence>
<dbReference type="GO" id="GO:0005524">
    <property type="term" value="F:ATP binding"/>
    <property type="evidence" value="ECO:0007669"/>
    <property type="project" value="UniProtKB-UniRule"/>
</dbReference>
<evidence type="ECO:0000256" key="3">
    <source>
        <dbReference type="ARBA" id="ARBA00022741"/>
    </source>
</evidence>
<dbReference type="InterPro" id="IPR001270">
    <property type="entry name" value="ClpA/B"/>
</dbReference>
<evidence type="ECO:0000256" key="1">
    <source>
        <dbReference type="ARBA" id="ARBA00008675"/>
    </source>
</evidence>
<dbReference type="Pfam" id="PF17871">
    <property type="entry name" value="AAA_lid_9"/>
    <property type="match status" value="1"/>
</dbReference>
<dbReference type="SUPFAM" id="SSF81923">
    <property type="entry name" value="Double Clp-N motif"/>
    <property type="match status" value="1"/>
</dbReference>
<dbReference type="SUPFAM" id="SSF52540">
    <property type="entry name" value="P-loop containing nucleoside triphosphate hydrolases"/>
    <property type="match status" value="2"/>
</dbReference>
<dbReference type="InterPro" id="IPR027417">
    <property type="entry name" value="P-loop_NTPase"/>
</dbReference>
<dbReference type="InterPro" id="IPR050130">
    <property type="entry name" value="ClpA_ClpB"/>
</dbReference>
<accession>A0A2M7AX88</accession>
<evidence type="ECO:0000256" key="8">
    <source>
        <dbReference type="PROSITE-ProRule" id="PRU01251"/>
    </source>
</evidence>
<dbReference type="SMART" id="SM00382">
    <property type="entry name" value="AAA"/>
    <property type="match status" value="2"/>
</dbReference>
<comment type="similarity">
    <text evidence="1 9">Belongs to the ClpA/ClpB family.</text>
</comment>
<keyword evidence="6 9" id="KW-0143">Chaperone</keyword>
<dbReference type="GO" id="GO:0016887">
    <property type="term" value="F:ATP hydrolysis activity"/>
    <property type="evidence" value="ECO:0007669"/>
    <property type="project" value="InterPro"/>
</dbReference>
<dbReference type="Pfam" id="PF02861">
    <property type="entry name" value="Clp_N"/>
    <property type="match status" value="1"/>
</dbReference>
<dbReference type="InterPro" id="IPR003959">
    <property type="entry name" value="ATPase_AAA_core"/>
</dbReference>
<dbReference type="GO" id="GO:0034605">
    <property type="term" value="P:cellular response to heat"/>
    <property type="evidence" value="ECO:0007669"/>
    <property type="project" value="TreeGrafter"/>
</dbReference>
<sequence length="863" mass="97737">MFPQNLTIKAQEALKRGQEIASSRNQQKVDTGHLFLGLISQEETLVRPILQQLEIDEPELEAEIQREIDRQPKISIVSSGPFFASNELVATLSQAAKEAKNFNDDFISCEHLLLALTQVKSPTQKILNDFNLNYNNILSILKEIRGTSRVTDQQPESKYKVLEKYARNLTTMARQGKLDPVIGRNDEVRRVMHVLSRRTKNNPVLIGEAGVGKTAIVEGLAQRIVTGDVPESLQDKEIVALDLGAMVAGTKFRGEFEDRLKAVLREVEKSKGRYILFIDELHTLVGAGAAEGAMDASNMLKPALARGELHAIGATTIQEYKKYIEKDPALERRFQPVLVQEPSKEDAVAILRGLKEKYEIHHGVRITDAAIIAAVNLAQRYITDRFLPDKAVDLMDEATSALRMEIDSMPENLDKMQREAMRLEIEKTALKKEKDDGSKTRFRIITKQLAELNEKRQSLESEWRQEKNIIDKIRQSKKELDNLKIDADLASQNGDLQKVAEISYGLIPKKQKEIADWRQKLSQIQGDKPILKEEVTEEDIAQVVARWTGIPVNKMMESEITKLGRLEKELQKRVIGQDQAICALADAIRRARSGVNPENRPIGSFIFLGASGVGKTETAKALAEFLFDDEKALIRLDMSEYMEKHTTAKMIGSPPGYIGYDEGGQLTEIVRRRPYSIILFDEIEKAHPEVFNVLLQILDDGQLTDSKGRKVNFKNAVIIMTSNLGNQIAEKYTLGFSDHQDATAADKQKDNIFEALKNHFKPEFLNRIDEVIIFNRLNKDALIKIAQLELQALSKRLQIKNIRLKINPEVKKIIADKSFQPQYGARPLKRYIQRTILNRLSKEIIQGIIKPHDEVIIDKSWLK</sequence>
<organism evidence="12 13">
    <name type="scientific">Candidatus Portnoybacteria bacterium CG06_land_8_20_14_3_00_39_12</name>
    <dbReference type="NCBI Taxonomy" id="1974809"/>
    <lineage>
        <taxon>Bacteria</taxon>
        <taxon>Candidatus Portnoyibacteriota</taxon>
    </lineage>
</organism>
<protein>
    <recommendedName>
        <fullName evidence="10">Chaperone protein ClpB</fullName>
    </recommendedName>
</protein>
<proteinExistence type="inferred from homology"/>
<evidence type="ECO:0000313" key="13">
    <source>
        <dbReference type="Proteomes" id="UP000228775"/>
    </source>
</evidence>
<evidence type="ECO:0000256" key="9">
    <source>
        <dbReference type="RuleBase" id="RU004432"/>
    </source>
</evidence>
<dbReference type="Gene3D" id="1.10.8.60">
    <property type="match status" value="1"/>
</dbReference>
<comment type="subunit">
    <text evidence="7">Homohexamer. The oligomerization is ATP-dependent.</text>
</comment>
<dbReference type="PRINTS" id="PR00300">
    <property type="entry name" value="CLPPROTEASEA"/>
</dbReference>
<keyword evidence="2 8" id="KW-0677">Repeat</keyword>
<comment type="subcellular location">
    <subcellularLocation>
        <location evidence="10">Cytoplasm</location>
    </subcellularLocation>
</comment>
<dbReference type="InterPro" id="IPR004176">
    <property type="entry name" value="Clp_R_N"/>
</dbReference>
<dbReference type="Gene3D" id="1.10.1780.10">
    <property type="entry name" value="Clp, N-terminal domain"/>
    <property type="match status" value="1"/>
</dbReference>
<dbReference type="PROSITE" id="PS00871">
    <property type="entry name" value="CLPAB_2"/>
    <property type="match status" value="1"/>
</dbReference>
<evidence type="ECO:0000256" key="4">
    <source>
        <dbReference type="ARBA" id="ARBA00022840"/>
    </source>
</evidence>
<evidence type="ECO:0000256" key="10">
    <source>
        <dbReference type="RuleBase" id="RU362034"/>
    </source>
</evidence>
<dbReference type="InterPro" id="IPR028299">
    <property type="entry name" value="ClpA/B_CS2"/>
</dbReference>
<evidence type="ECO:0000256" key="2">
    <source>
        <dbReference type="ARBA" id="ARBA00022737"/>
    </source>
</evidence>
<evidence type="ECO:0000256" key="6">
    <source>
        <dbReference type="ARBA" id="ARBA00023186"/>
    </source>
</evidence>
<dbReference type="GO" id="GO:0005737">
    <property type="term" value="C:cytoplasm"/>
    <property type="evidence" value="ECO:0007669"/>
    <property type="project" value="UniProtKB-SubCell"/>
</dbReference>
<evidence type="ECO:0000259" key="11">
    <source>
        <dbReference type="PROSITE" id="PS51903"/>
    </source>
</evidence>
<dbReference type="InterPro" id="IPR019489">
    <property type="entry name" value="Clp_ATPase_C"/>
</dbReference>
<dbReference type="InterPro" id="IPR036628">
    <property type="entry name" value="Clp_N_dom_sf"/>
</dbReference>
<dbReference type="FunFam" id="3.40.50.300:FF:000120">
    <property type="entry name" value="ATP-dependent chaperone ClpB"/>
    <property type="match status" value="1"/>
</dbReference>
<dbReference type="NCBIfam" id="TIGR03346">
    <property type="entry name" value="chaperone_ClpB"/>
    <property type="match status" value="1"/>
</dbReference>
<evidence type="ECO:0000256" key="5">
    <source>
        <dbReference type="ARBA" id="ARBA00023054"/>
    </source>
</evidence>